<proteinExistence type="predicted"/>
<dbReference type="AlphaFoldDB" id="A0A183AUT7"/>
<name>A0A183AUT7_9TREM</name>
<accession>A0A183AUT7</accession>
<sequence length="144" mass="16330">MAPSERSACYVHPSNYLRWSDEKPDPRKNAGIVLNYPGRSEYQDQYLIPTFVETGMDKTMPPATHRATFEQPPGIWGRGSMVGIDPAQVQNKGYGVNPRPDYLREFAKPQEPHPADLEFPKSETATSYVWPELPKPKELPLAME</sequence>
<reference evidence="2 3" key="2">
    <citation type="submission" date="2018-11" db="EMBL/GenBank/DDBJ databases">
        <authorList>
            <consortium name="Pathogen Informatics"/>
        </authorList>
    </citation>
    <scope>NUCLEOTIDE SEQUENCE [LARGE SCALE GENOMIC DNA]</scope>
    <source>
        <strain evidence="2 3">Egypt</strain>
    </source>
</reference>
<dbReference type="Proteomes" id="UP000272942">
    <property type="component" value="Unassembled WGS sequence"/>
</dbReference>
<dbReference type="EMBL" id="UZAN01049566">
    <property type="protein sequence ID" value="VDP87521.1"/>
    <property type="molecule type" value="Genomic_DNA"/>
</dbReference>
<dbReference type="WBParaSite" id="ECPE_0001075501-mRNA-1">
    <property type="protein sequence ID" value="ECPE_0001075501-mRNA-1"/>
    <property type="gene ID" value="ECPE_0001075501"/>
</dbReference>
<evidence type="ECO:0000313" key="3">
    <source>
        <dbReference type="Proteomes" id="UP000272942"/>
    </source>
</evidence>
<protein>
    <submittedName>
        <fullName evidence="2 4">Uncharacterized protein</fullName>
    </submittedName>
</protein>
<keyword evidence="3" id="KW-1185">Reference proteome</keyword>
<feature type="region of interest" description="Disordered" evidence="1">
    <location>
        <begin position="57"/>
        <end position="82"/>
    </location>
</feature>
<evidence type="ECO:0000313" key="4">
    <source>
        <dbReference type="WBParaSite" id="ECPE_0001075501-mRNA-1"/>
    </source>
</evidence>
<organism evidence="4">
    <name type="scientific">Echinostoma caproni</name>
    <dbReference type="NCBI Taxonomy" id="27848"/>
    <lineage>
        <taxon>Eukaryota</taxon>
        <taxon>Metazoa</taxon>
        <taxon>Spiralia</taxon>
        <taxon>Lophotrochozoa</taxon>
        <taxon>Platyhelminthes</taxon>
        <taxon>Trematoda</taxon>
        <taxon>Digenea</taxon>
        <taxon>Plagiorchiida</taxon>
        <taxon>Echinostomata</taxon>
        <taxon>Echinostomatoidea</taxon>
        <taxon>Echinostomatidae</taxon>
        <taxon>Echinostoma</taxon>
    </lineage>
</organism>
<reference evidence="4" key="1">
    <citation type="submission" date="2016-06" db="UniProtKB">
        <authorList>
            <consortium name="WormBaseParasite"/>
        </authorList>
    </citation>
    <scope>IDENTIFICATION</scope>
</reference>
<evidence type="ECO:0000256" key="1">
    <source>
        <dbReference type="SAM" id="MobiDB-lite"/>
    </source>
</evidence>
<gene>
    <name evidence="2" type="ORF">ECPE_LOCUS10722</name>
</gene>
<evidence type="ECO:0000313" key="2">
    <source>
        <dbReference type="EMBL" id="VDP87521.1"/>
    </source>
</evidence>